<organism evidence="1 2">
    <name type="scientific">Trichoderma cornu-damae</name>
    <dbReference type="NCBI Taxonomy" id="654480"/>
    <lineage>
        <taxon>Eukaryota</taxon>
        <taxon>Fungi</taxon>
        <taxon>Dikarya</taxon>
        <taxon>Ascomycota</taxon>
        <taxon>Pezizomycotina</taxon>
        <taxon>Sordariomycetes</taxon>
        <taxon>Hypocreomycetidae</taxon>
        <taxon>Hypocreales</taxon>
        <taxon>Hypocreaceae</taxon>
        <taxon>Trichoderma</taxon>
    </lineage>
</organism>
<dbReference type="Proteomes" id="UP000827724">
    <property type="component" value="Unassembled WGS sequence"/>
</dbReference>
<name>A0A9P8TVT9_9HYPO</name>
<comment type="caution">
    <text evidence="1">The sequence shown here is derived from an EMBL/GenBank/DDBJ whole genome shotgun (WGS) entry which is preliminary data.</text>
</comment>
<evidence type="ECO:0000313" key="1">
    <source>
        <dbReference type="EMBL" id="KAH6606919.1"/>
    </source>
</evidence>
<reference evidence="1" key="1">
    <citation type="submission" date="2021-08" db="EMBL/GenBank/DDBJ databases">
        <title>Chromosome-Level Trichoderma cornu-damae using Hi-C Data.</title>
        <authorList>
            <person name="Kim C.S."/>
        </authorList>
    </citation>
    <scope>NUCLEOTIDE SEQUENCE</scope>
    <source>
        <strain evidence="1">KA19-0412C</strain>
    </source>
</reference>
<evidence type="ECO:0000313" key="2">
    <source>
        <dbReference type="Proteomes" id="UP000827724"/>
    </source>
</evidence>
<dbReference type="OrthoDB" id="360540at2759"/>
<evidence type="ECO:0008006" key="3">
    <source>
        <dbReference type="Google" id="ProtNLM"/>
    </source>
</evidence>
<keyword evidence="2" id="KW-1185">Reference proteome</keyword>
<accession>A0A9P8TVT9</accession>
<sequence length="312" mass="35475">MELKIIDFQNLLRDLGKGFQRNFNSSFHTAGEAPYLPIPTNEPYNYEIWLPLILKSRGISPSALQVVSLSRAQIKVLVDAAGASIHTRRLNRSYAEDLQDEVYPAFQRLVFPREGLFMRLGACSPKDGAQTNPGQLSIHSVEDIVLRVTTSMRTRSALSNMLSSDSQEGHVYFLPFDTRMRSEREYRVFCVPKTLGISAVSQYRWHKPWILAHENRDEMTNVAQKILNGIQGIRAEIIAYLQTYDDRELESLVRSQGLTFDVLYDENAGQCMLIELNPFGGRSACGSCLFHWMKDRVVLYGGSRDVEFRVTA</sequence>
<proteinExistence type="predicted"/>
<gene>
    <name evidence="1" type="ORF">Trco_006072</name>
</gene>
<dbReference type="AlphaFoldDB" id="A0A9P8TVT9"/>
<protein>
    <recommendedName>
        <fullName evidence="3">Cell division cycle protein 123</fullName>
    </recommendedName>
</protein>
<dbReference type="EMBL" id="JAIWOZ010000004">
    <property type="protein sequence ID" value="KAH6606919.1"/>
    <property type="molecule type" value="Genomic_DNA"/>
</dbReference>